<protein>
    <submittedName>
        <fullName evidence="5">N-6 DNA methylase</fullName>
    </submittedName>
</protein>
<dbReference type="GO" id="GO:0032259">
    <property type="term" value="P:methylation"/>
    <property type="evidence" value="ECO:0007669"/>
    <property type="project" value="UniProtKB-KW"/>
</dbReference>
<evidence type="ECO:0000259" key="3">
    <source>
        <dbReference type="Pfam" id="PF02384"/>
    </source>
</evidence>
<evidence type="ECO:0000256" key="1">
    <source>
        <dbReference type="ARBA" id="ARBA00006594"/>
    </source>
</evidence>
<dbReference type="Pfam" id="PF13588">
    <property type="entry name" value="HSDR_N_2"/>
    <property type="match status" value="1"/>
</dbReference>
<evidence type="ECO:0000259" key="4">
    <source>
        <dbReference type="Pfam" id="PF13588"/>
    </source>
</evidence>
<dbReference type="GO" id="GO:0009307">
    <property type="term" value="P:DNA restriction-modification system"/>
    <property type="evidence" value="ECO:0007669"/>
    <property type="project" value="UniProtKB-KW"/>
</dbReference>
<gene>
    <name evidence="5" type="ORF">QJ522_07855</name>
</gene>
<name>A0AAW6TTL0_9BACT</name>
<dbReference type="PANTHER" id="PTHR42998:SF1">
    <property type="entry name" value="TYPE I RESTRICTION ENZYME HINDI METHYLASE SUBUNIT"/>
    <property type="match status" value="1"/>
</dbReference>
<organism evidence="5 6">
    <name type="scientific">Anaerobaca lacustris</name>
    <dbReference type="NCBI Taxonomy" id="3044600"/>
    <lineage>
        <taxon>Bacteria</taxon>
        <taxon>Pseudomonadati</taxon>
        <taxon>Planctomycetota</taxon>
        <taxon>Phycisphaerae</taxon>
        <taxon>Sedimentisphaerales</taxon>
        <taxon>Anaerobacaceae</taxon>
        <taxon>Anaerobaca</taxon>
    </lineage>
</organism>
<dbReference type="PRINTS" id="PR00507">
    <property type="entry name" value="N12N6MTFRASE"/>
</dbReference>
<keyword evidence="6" id="KW-1185">Reference proteome</keyword>
<sequence length="671" mass="77117">MTELIVIPEGKVCDYIDGKFRNDTPEEYVRQNIEKRLVNEHKYPKDRIAVEFTVNVGSRKPRADIVVFAGDALERAQQYVHVIIECKKESVPPTAKKDGVGQLQSYMSACPNCEWGLWTNGKQKEVFRKIVNEEGKIEFIDFNDIPSADGRLEDIDRPKRHTLKNAVEDNLLFVFKTCHNHIYVTDGMQKQPAFFELLKVIFCKIEDERNIGKPLEFYAASGERSNPDGQLTVKKRIGAIFDRVKKKHARIFERNDEIKLKPRSLAYIVSELQKYSLLNTHIDIKGKAYEELVGANLRGDRGEFFTPRNVMHMAVEMLAPTADDKVLDPSCGTGGFLVVAMNKVIQSLEDRLIEEWERPKAKWTDDEKRLFQERISEIAGANFFGFDLNPDLVKATKMNMVMNNDGSGNIFQTDSLLPPHTWETDFRRSVTKAFDLKEPALRKHDAIGLFDVILTNPPFGSKIPIKDSHILEQFDLGHIWERDKTDRDRWTLTERLQGSVPPEQLFIERCLQLLKPGGRMGIVLPDSILSSPGLGYIRQWLMEKTRILGSIDLHEDTFQPRNGTFTSVLFLRKKTEKEIGRQERTRKMADYPIFMAMVERVGHDKRGNPLFKRDKQGNELLVPDVEVIELGETADGARTARMQSKRKVLDDQTLLVPEVFEKWRKAEGIAW</sequence>
<keyword evidence="5" id="KW-0489">Methyltransferase</keyword>
<dbReference type="Proteomes" id="UP001431776">
    <property type="component" value="Unassembled WGS sequence"/>
</dbReference>
<dbReference type="AlphaFoldDB" id="A0AAW6TTL0"/>
<dbReference type="InterPro" id="IPR029063">
    <property type="entry name" value="SAM-dependent_MTases_sf"/>
</dbReference>
<dbReference type="InterPro" id="IPR029464">
    <property type="entry name" value="HSDR_N"/>
</dbReference>
<dbReference type="RefSeq" id="WP_349244367.1">
    <property type="nucleotide sequence ID" value="NZ_JASCXX010000007.1"/>
</dbReference>
<feature type="domain" description="DNA methylase adenine-specific" evidence="3">
    <location>
        <begin position="282"/>
        <end position="577"/>
    </location>
</feature>
<dbReference type="InterPro" id="IPR052916">
    <property type="entry name" value="Type-I_RE_MTase_Subunit"/>
</dbReference>
<reference evidence="5" key="1">
    <citation type="submission" date="2023-05" db="EMBL/GenBank/DDBJ databases">
        <title>Anaerotaeda fermentans gen. nov., sp. nov., a novel anaerobic planctomycete of the new family within the order Sedimentisphaerales isolated from Taman Peninsula, Russia.</title>
        <authorList>
            <person name="Khomyakova M.A."/>
            <person name="Merkel A.Y."/>
            <person name="Slobodkin A.I."/>
        </authorList>
    </citation>
    <scope>NUCLEOTIDE SEQUENCE</scope>
    <source>
        <strain evidence="5">M17dextr</strain>
    </source>
</reference>
<comment type="similarity">
    <text evidence="1">Belongs to the N(4)/N(6)-methyltransferase family.</text>
</comment>
<dbReference type="GO" id="GO:0003677">
    <property type="term" value="F:DNA binding"/>
    <property type="evidence" value="ECO:0007669"/>
    <property type="project" value="InterPro"/>
</dbReference>
<dbReference type="Gene3D" id="3.40.50.150">
    <property type="entry name" value="Vaccinia Virus protein VP39"/>
    <property type="match status" value="1"/>
</dbReference>
<dbReference type="Pfam" id="PF02384">
    <property type="entry name" value="N6_Mtase"/>
    <property type="match status" value="1"/>
</dbReference>
<evidence type="ECO:0000313" key="5">
    <source>
        <dbReference type="EMBL" id="MDI6448958.1"/>
    </source>
</evidence>
<proteinExistence type="inferred from homology"/>
<evidence type="ECO:0000313" key="6">
    <source>
        <dbReference type="Proteomes" id="UP001431776"/>
    </source>
</evidence>
<keyword evidence="2" id="KW-0680">Restriction system</keyword>
<dbReference type="PROSITE" id="PS00092">
    <property type="entry name" value="N6_MTASE"/>
    <property type="match status" value="1"/>
</dbReference>
<feature type="domain" description="Type I restriction enzyme R protein N-terminal" evidence="4">
    <location>
        <begin position="25"/>
        <end position="146"/>
    </location>
</feature>
<dbReference type="InterPro" id="IPR003356">
    <property type="entry name" value="DNA_methylase_A-5"/>
</dbReference>
<comment type="caution">
    <text evidence="5">The sequence shown here is derived from an EMBL/GenBank/DDBJ whole genome shotgun (WGS) entry which is preliminary data.</text>
</comment>
<dbReference type="EMBL" id="JASCXX010000007">
    <property type="protein sequence ID" value="MDI6448958.1"/>
    <property type="molecule type" value="Genomic_DNA"/>
</dbReference>
<accession>A0AAW6TTL0</accession>
<dbReference type="SUPFAM" id="SSF53335">
    <property type="entry name" value="S-adenosyl-L-methionine-dependent methyltransferases"/>
    <property type="match status" value="1"/>
</dbReference>
<keyword evidence="5" id="KW-0808">Transferase</keyword>
<dbReference type="GO" id="GO:0008170">
    <property type="term" value="F:N-methyltransferase activity"/>
    <property type="evidence" value="ECO:0007669"/>
    <property type="project" value="InterPro"/>
</dbReference>
<dbReference type="InterPro" id="IPR002052">
    <property type="entry name" value="DNA_methylase_N6_adenine_CS"/>
</dbReference>
<dbReference type="PANTHER" id="PTHR42998">
    <property type="entry name" value="TYPE I RESTRICTION ENZYME HINDVIIP M PROTEIN-RELATED"/>
    <property type="match status" value="1"/>
</dbReference>
<evidence type="ECO:0000256" key="2">
    <source>
        <dbReference type="ARBA" id="ARBA00022747"/>
    </source>
</evidence>